<evidence type="ECO:0000313" key="3">
    <source>
        <dbReference type="Proteomes" id="UP000193560"/>
    </source>
</evidence>
<proteinExistence type="predicted"/>
<feature type="chain" id="PRO_5012959367" evidence="1">
    <location>
        <begin position="22"/>
        <end position="76"/>
    </location>
</feature>
<reference evidence="2 3" key="1">
    <citation type="submission" date="2016-07" db="EMBL/GenBank/DDBJ databases">
        <title>Pervasive Adenine N6-methylation of Active Genes in Fungi.</title>
        <authorList>
            <consortium name="DOE Joint Genome Institute"/>
            <person name="Mondo S.J."/>
            <person name="Dannebaum R.O."/>
            <person name="Kuo R.C."/>
            <person name="Labutti K."/>
            <person name="Haridas S."/>
            <person name="Kuo A."/>
            <person name="Salamov A."/>
            <person name="Ahrendt S.R."/>
            <person name="Lipzen A."/>
            <person name="Sullivan W."/>
            <person name="Andreopoulos W.B."/>
            <person name="Clum A."/>
            <person name="Lindquist E."/>
            <person name="Daum C."/>
            <person name="Ramamoorthy G.K."/>
            <person name="Gryganskyi A."/>
            <person name="Culley D."/>
            <person name="Magnuson J.K."/>
            <person name="James T.Y."/>
            <person name="O'Malley M.A."/>
            <person name="Stajich J.E."/>
            <person name="Spatafora J.W."/>
            <person name="Visel A."/>
            <person name="Grigoriev I.V."/>
        </authorList>
    </citation>
    <scope>NUCLEOTIDE SEQUENCE [LARGE SCALE GENOMIC DNA]</scope>
    <source>
        <strain evidence="2 3">NRRL 1336</strain>
    </source>
</reference>
<dbReference type="AlphaFoldDB" id="A0A1X2IA02"/>
<dbReference type="Proteomes" id="UP000193560">
    <property type="component" value="Unassembled WGS sequence"/>
</dbReference>
<comment type="caution">
    <text evidence="2">The sequence shown here is derived from an EMBL/GenBank/DDBJ whole genome shotgun (WGS) entry which is preliminary data.</text>
</comment>
<keyword evidence="3" id="KW-1185">Reference proteome</keyword>
<gene>
    <name evidence="2" type="ORF">BCR42DRAFT_421381</name>
</gene>
<feature type="signal peptide" evidence="1">
    <location>
        <begin position="1"/>
        <end position="21"/>
    </location>
</feature>
<dbReference type="EMBL" id="MCGE01000021">
    <property type="protein sequence ID" value="ORZ11585.1"/>
    <property type="molecule type" value="Genomic_DNA"/>
</dbReference>
<dbReference type="OrthoDB" id="10428807at2759"/>
<organism evidence="2 3">
    <name type="scientific">Absidia repens</name>
    <dbReference type="NCBI Taxonomy" id="90262"/>
    <lineage>
        <taxon>Eukaryota</taxon>
        <taxon>Fungi</taxon>
        <taxon>Fungi incertae sedis</taxon>
        <taxon>Mucoromycota</taxon>
        <taxon>Mucoromycotina</taxon>
        <taxon>Mucoromycetes</taxon>
        <taxon>Mucorales</taxon>
        <taxon>Cunninghamellaceae</taxon>
        <taxon>Absidia</taxon>
    </lineage>
</organism>
<evidence type="ECO:0000256" key="1">
    <source>
        <dbReference type="SAM" id="SignalP"/>
    </source>
</evidence>
<name>A0A1X2IA02_9FUNG</name>
<keyword evidence="1" id="KW-0732">Signal</keyword>
<evidence type="ECO:0000313" key="2">
    <source>
        <dbReference type="EMBL" id="ORZ11585.1"/>
    </source>
</evidence>
<protein>
    <submittedName>
        <fullName evidence="2">Uncharacterized protein</fullName>
    </submittedName>
</protein>
<accession>A0A1X2IA02</accession>
<sequence>MLFKFLLALAMMVCLINNVSAGTCCGLFDNNCCGRCTKGTAIGQECSKVGNSHDVKCGYRPCPSYELGGCDDGWRC</sequence>